<sequence length="203" mass="23553">MKNLLRVGSIAILLVLQTISPGLGQTRRLPDPIKTFAVSFQQDGQLLPIEQHEVILKKKAFSILVYLPQPTGILVNASLDPTTFEQTRAGKPLEDLQGFADLGMAEEAFNPKTLLMLSTTAPHYWYYANASDHRFNHIARQNDLWVCHRIIAQVMYRDTTRKLVDVQDMREDAIYLVFMKTEWTQDFSRQLEKQREYVKIRFR</sequence>
<comment type="caution">
    <text evidence="1">The sequence shown here is derived from an EMBL/GenBank/DDBJ whole genome shotgun (WGS) entry which is preliminary data.</text>
</comment>
<gene>
    <name evidence="1" type="ORF">GF339_22595</name>
</gene>
<accession>A0A9D5K093</accession>
<evidence type="ECO:0000313" key="1">
    <source>
        <dbReference type="EMBL" id="MBD3327393.1"/>
    </source>
</evidence>
<proteinExistence type="predicted"/>
<protein>
    <submittedName>
        <fullName evidence="1">Uncharacterized protein</fullName>
    </submittedName>
</protein>
<reference evidence="1" key="1">
    <citation type="submission" date="2019-11" db="EMBL/GenBank/DDBJ databases">
        <title>Microbial mats filling the niche in hypersaline microbial mats.</title>
        <authorList>
            <person name="Wong H.L."/>
            <person name="Macleod F.I."/>
            <person name="White R.A. III"/>
            <person name="Burns B.P."/>
        </authorList>
    </citation>
    <scope>NUCLEOTIDE SEQUENCE</scope>
    <source>
        <strain evidence="1">Rbin_158</strain>
    </source>
</reference>
<name>A0A9D5K093_9BACT</name>
<dbReference type="AlphaFoldDB" id="A0A9D5K093"/>
<dbReference type="EMBL" id="WJJP01000727">
    <property type="protein sequence ID" value="MBD3327393.1"/>
    <property type="molecule type" value="Genomic_DNA"/>
</dbReference>
<organism evidence="1 2">
    <name type="scientific">candidate division KSB3 bacterium</name>
    <dbReference type="NCBI Taxonomy" id="2044937"/>
    <lineage>
        <taxon>Bacteria</taxon>
        <taxon>candidate division KSB3</taxon>
    </lineage>
</organism>
<evidence type="ECO:0000313" key="2">
    <source>
        <dbReference type="Proteomes" id="UP000649604"/>
    </source>
</evidence>
<dbReference type="Proteomes" id="UP000649604">
    <property type="component" value="Unassembled WGS sequence"/>
</dbReference>